<sequence>MPALDTTTTATKRDAALDVDRVEDAGVTPTAYSVQTGPSKIHGIAMPDVLARLSEEERDSLERHLRRKIDFRLLPMVILMYILNYIDRNNIAAARLAGLEDDLKLNKSGTQFSTAVSILFVGYILMQVPSNLLLNKVGKPGLYLPACMTIWGVISAATAATQSFGGLLACRFFLGFVEAAYFPGCLYYLSCWYTRKELGVRTTYLYAGSLLSGAFSGLISAGITGNLDGVRGMRAWRWLFLIEGVITVAVAIIALFVLPNFPRTTSWLNEQEVAMAVWRLEQDIGQDDWVSSEEQTFLDGFKLAVRDVKMWVLLVILFGNVSAASITNFFPTVVQTLKYSKVKTLLLTAPPYVLGVFTTLLNAWHADRTGERFWHVSLPLCLAIATFIIAAATTNTAARYVSIMLMIPGLYSGYTTALAWISNTLPRPPAKRAAALGFINAVSNAPSIYTSYLYPSKAAPRFEAAFIHNCLMAAMTIVAAGVLRMMLTRLNRKLDRGEAVEGAVNAAPGEAVEHGFRFLL</sequence>
<protein>
    <submittedName>
        <fullName evidence="1">Uncharacterized protein</fullName>
    </submittedName>
</protein>
<accession>A0ACC1N0A8</accession>
<organism evidence="1 2">
    <name type="scientific">Zarea fungicola</name>
    <dbReference type="NCBI Taxonomy" id="93591"/>
    <lineage>
        <taxon>Eukaryota</taxon>
        <taxon>Fungi</taxon>
        <taxon>Dikarya</taxon>
        <taxon>Ascomycota</taxon>
        <taxon>Pezizomycotina</taxon>
        <taxon>Sordariomycetes</taxon>
        <taxon>Hypocreomycetidae</taxon>
        <taxon>Hypocreales</taxon>
        <taxon>Cordycipitaceae</taxon>
        <taxon>Zarea</taxon>
    </lineage>
</organism>
<evidence type="ECO:0000313" key="1">
    <source>
        <dbReference type="EMBL" id="KAJ2972494.1"/>
    </source>
</evidence>
<comment type="caution">
    <text evidence="1">The sequence shown here is derived from an EMBL/GenBank/DDBJ whole genome shotgun (WGS) entry which is preliminary data.</text>
</comment>
<keyword evidence="2" id="KW-1185">Reference proteome</keyword>
<name>A0ACC1N0A8_9HYPO</name>
<evidence type="ECO:0000313" key="2">
    <source>
        <dbReference type="Proteomes" id="UP001143910"/>
    </source>
</evidence>
<gene>
    <name evidence="1" type="ORF">NQ176_g7122</name>
</gene>
<dbReference type="Proteomes" id="UP001143910">
    <property type="component" value="Unassembled WGS sequence"/>
</dbReference>
<dbReference type="EMBL" id="JANJQO010001137">
    <property type="protein sequence ID" value="KAJ2972494.1"/>
    <property type="molecule type" value="Genomic_DNA"/>
</dbReference>
<reference evidence="1" key="1">
    <citation type="submission" date="2022-08" db="EMBL/GenBank/DDBJ databases">
        <title>Genome Sequence of Lecanicillium fungicola.</title>
        <authorList>
            <person name="Buettner E."/>
        </authorList>
    </citation>
    <scope>NUCLEOTIDE SEQUENCE</scope>
    <source>
        <strain evidence="1">Babe33</strain>
    </source>
</reference>
<proteinExistence type="predicted"/>